<evidence type="ECO:0000259" key="12">
    <source>
        <dbReference type="PROSITE" id="PS51447"/>
    </source>
</evidence>
<feature type="binding site" evidence="11">
    <location>
        <position position="447"/>
    </location>
    <ligand>
        <name>Mg(2+)</name>
        <dbReference type="ChEBI" id="CHEBI:18420"/>
        <note>shared with alpha subunit</note>
    </ligand>
</feature>
<dbReference type="PROSITE" id="PS51447">
    <property type="entry name" value="FDX_ACB"/>
    <property type="match status" value="1"/>
</dbReference>
<dbReference type="InterPro" id="IPR045864">
    <property type="entry name" value="aa-tRNA-synth_II/BPL/LPL"/>
</dbReference>
<dbReference type="Gene3D" id="3.30.56.10">
    <property type="match status" value="3"/>
</dbReference>
<dbReference type="Gene3D" id="3.50.40.10">
    <property type="entry name" value="Phenylalanyl-trna Synthetase, Chain B, domain 3"/>
    <property type="match status" value="1"/>
</dbReference>
<evidence type="ECO:0000256" key="4">
    <source>
        <dbReference type="ARBA" id="ARBA00022723"/>
    </source>
</evidence>
<feature type="binding site" evidence="11">
    <location>
        <position position="437"/>
    </location>
    <ligand>
        <name>Mg(2+)</name>
        <dbReference type="ChEBI" id="CHEBI:18420"/>
        <note>shared with alpha subunit</note>
    </ligand>
</feature>
<dbReference type="SMART" id="SM00896">
    <property type="entry name" value="FDX-ACB"/>
    <property type="match status" value="1"/>
</dbReference>
<gene>
    <name evidence="11 14" type="primary">pheT</name>
    <name evidence="14" type="ORF">QBE54_06640</name>
</gene>
<comment type="similarity">
    <text evidence="1 11">Belongs to the phenylalanyl-tRNA synthetase beta subunit family. Type 1 subfamily.</text>
</comment>
<evidence type="ECO:0000256" key="1">
    <source>
        <dbReference type="ARBA" id="ARBA00008653"/>
    </source>
</evidence>
<evidence type="ECO:0000313" key="15">
    <source>
        <dbReference type="Proteomes" id="UP001461341"/>
    </source>
</evidence>
<dbReference type="RefSeq" id="WP_369017421.1">
    <property type="nucleotide sequence ID" value="NZ_CP121689.1"/>
</dbReference>
<protein>
    <recommendedName>
        <fullName evidence="11">Phenylalanine--tRNA ligase beta subunit</fullName>
        <ecNumber evidence="11">6.1.1.20</ecNumber>
    </recommendedName>
    <alternativeName>
        <fullName evidence="11">Phenylalanyl-tRNA synthetase beta subunit</fullName>
        <shortName evidence="11">PheRS</shortName>
    </alternativeName>
</protein>
<evidence type="ECO:0000256" key="11">
    <source>
        <dbReference type="HAMAP-Rule" id="MF_00283"/>
    </source>
</evidence>
<comment type="subunit">
    <text evidence="2 11">Tetramer of two alpha and two beta subunits.</text>
</comment>
<evidence type="ECO:0000256" key="2">
    <source>
        <dbReference type="ARBA" id="ARBA00011209"/>
    </source>
</evidence>
<evidence type="ECO:0000256" key="9">
    <source>
        <dbReference type="ARBA" id="ARBA00023146"/>
    </source>
</evidence>
<keyword evidence="9 11" id="KW-0030">Aminoacyl-tRNA synthetase</keyword>
<dbReference type="Pfam" id="PF03483">
    <property type="entry name" value="B3_4"/>
    <property type="match status" value="1"/>
</dbReference>
<dbReference type="SUPFAM" id="SSF46955">
    <property type="entry name" value="Putative DNA-binding domain"/>
    <property type="match status" value="2"/>
</dbReference>
<dbReference type="PROSITE" id="PS51483">
    <property type="entry name" value="B5"/>
    <property type="match status" value="1"/>
</dbReference>
<dbReference type="NCBIfam" id="TIGR00472">
    <property type="entry name" value="pheT_bact"/>
    <property type="match status" value="1"/>
</dbReference>
<dbReference type="InterPro" id="IPR045060">
    <property type="entry name" value="Phe-tRNA-ligase_IIc_bsu"/>
</dbReference>
<keyword evidence="3 11" id="KW-0436">Ligase</keyword>
<dbReference type="SUPFAM" id="SSF55681">
    <property type="entry name" value="Class II aaRS and biotin synthetases"/>
    <property type="match status" value="1"/>
</dbReference>
<dbReference type="InterPro" id="IPR041616">
    <property type="entry name" value="PheRS_beta_core"/>
</dbReference>
<dbReference type="GO" id="GO:0004826">
    <property type="term" value="F:phenylalanine-tRNA ligase activity"/>
    <property type="evidence" value="ECO:0007669"/>
    <property type="project" value="UniProtKB-EC"/>
</dbReference>
<dbReference type="SMART" id="SM00874">
    <property type="entry name" value="B5"/>
    <property type="match status" value="1"/>
</dbReference>
<evidence type="ECO:0000256" key="7">
    <source>
        <dbReference type="ARBA" id="ARBA00022842"/>
    </source>
</evidence>
<sequence length="793" mass="89382">MKLPIAVLKRFLLDDVSFSPEELADKLTNQGLTVERISYPKELFEERLFSAVLTEIQKANGIAYCTVKCGSEIYQIKVEEWGVPPLGSKVMINLSDGNRPSPVPWKDGKNDTLFPFLIVIDSEIPEGEPLFEILIGNDPILDLEITSNRGDCLSVAGLAREIGAGFGLEPILPEVTLSEEDWEEEFTIENQDEELCPFYSGKLVRDVEIKPSPWWLIKELCLFGLRPINNVVDITNLVMMETGQPLHAFDAAQIRGKKVIIRRAFSGEKIWTLDGVERTLNPSHLVIADATSAIAIAGVIGGLDSEVTYHTSSIFLEAAIFAPHSVRKTSRQLGLRTEASSRFERKVDPGMVLFASQRALHLMQRLAGGRINRQWLLAGSLPREKRVITCKKRGIEEILGFETSQQEVVSILERLGFEISFERQDSFQVTVPSWRHDITQEVDLAEEIGRITGYHKIPATIPSFPFDPGNPYPHKKYEEKIRSFLVNRGLKEIISLSLINQQTAEAIGFRERLVTINNPITKEHSVLRPALLCSAIEVIKNNVTVGNSDWGLFEIGKTFSRLDKGADQPFSETNAIFVALCGNSRPLLWSKEGEQDFFALKGLIEEVLEISGVGNEDFELVPRFYPFLEEPFSCALKVKGRNLGWVGKLSGELVKKFDFWGKVFVCELSLQELFELVPSENEFKLREIPAFPAAYRDISLVTDIDISWQQIQRIIRTKVVSEAIPVEKIEIFDLFQGKPLPPGKKGISVRIVFRSSQKTLDETEVEEWISGIKSELKQVKGVHLREEFVTFDH</sequence>
<dbReference type="Pfam" id="PF17759">
    <property type="entry name" value="tRNA_synthFbeta"/>
    <property type="match status" value="1"/>
</dbReference>
<keyword evidence="11" id="KW-0963">Cytoplasm</keyword>
<dbReference type="InterPro" id="IPR005146">
    <property type="entry name" value="B3/B4_tRNA-bd"/>
</dbReference>
<dbReference type="Pfam" id="PF03147">
    <property type="entry name" value="FDX-ACB"/>
    <property type="match status" value="1"/>
</dbReference>
<dbReference type="SUPFAM" id="SSF54991">
    <property type="entry name" value="Anticodon-binding domain of PheRS"/>
    <property type="match status" value="1"/>
</dbReference>
<dbReference type="InterPro" id="IPR004532">
    <property type="entry name" value="Phe-tRNA-ligase_IIc_bsu_bact"/>
</dbReference>
<dbReference type="InterPro" id="IPR005121">
    <property type="entry name" value="Fdx_antiC-bd"/>
</dbReference>
<dbReference type="EC" id="6.1.1.20" evidence="11"/>
<dbReference type="EMBL" id="CP121689">
    <property type="protein sequence ID" value="WZL75275.1"/>
    <property type="molecule type" value="Genomic_DNA"/>
</dbReference>
<comment type="catalytic activity">
    <reaction evidence="10 11">
        <text>tRNA(Phe) + L-phenylalanine + ATP = L-phenylalanyl-tRNA(Phe) + AMP + diphosphate + H(+)</text>
        <dbReference type="Rhea" id="RHEA:19413"/>
        <dbReference type="Rhea" id="RHEA-COMP:9668"/>
        <dbReference type="Rhea" id="RHEA-COMP:9699"/>
        <dbReference type="ChEBI" id="CHEBI:15378"/>
        <dbReference type="ChEBI" id="CHEBI:30616"/>
        <dbReference type="ChEBI" id="CHEBI:33019"/>
        <dbReference type="ChEBI" id="CHEBI:58095"/>
        <dbReference type="ChEBI" id="CHEBI:78442"/>
        <dbReference type="ChEBI" id="CHEBI:78531"/>
        <dbReference type="ChEBI" id="CHEBI:456215"/>
        <dbReference type="EC" id="6.1.1.20"/>
    </reaction>
</comment>
<evidence type="ECO:0000256" key="10">
    <source>
        <dbReference type="ARBA" id="ARBA00049255"/>
    </source>
</evidence>
<accession>A0ABZ2Y8D4</accession>
<evidence type="ECO:0000313" key="14">
    <source>
        <dbReference type="EMBL" id="WZL75275.1"/>
    </source>
</evidence>
<dbReference type="Gene3D" id="3.30.930.10">
    <property type="entry name" value="Bira Bifunctional Protein, Domain 2"/>
    <property type="match status" value="1"/>
</dbReference>
<evidence type="ECO:0000256" key="6">
    <source>
        <dbReference type="ARBA" id="ARBA00022840"/>
    </source>
</evidence>
<evidence type="ECO:0000256" key="3">
    <source>
        <dbReference type="ARBA" id="ARBA00022598"/>
    </source>
</evidence>
<proteinExistence type="inferred from homology"/>
<feature type="domain" description="B5" evidence="13">
    <location>
        <begin position="383"/>
        <end position="459"/>
    </location>
</feature>
<evidence type="ECO:0000259" key="13">
    <source>
        <dbReference type="PROSITE" id="PS51483"/>
    </source>
</evidence>
<dbReference type="InterPro" id="IPR005147">
    <property type="entry name" value="tRNA_synthase_B5-dom"/>
</dbReference>
<dbReference type="SMART" id="SM00873">
    <property type="entry name" value="B3_4"/>
    <property type="match status" value="1"/>
</dbReference>
<dbReference type="HAMAP" id="MF_00283">
    <property type="entry name" value="Phe_tRNA_synth_beta1"/>
    <property type="match status" value="1"/>
</dbReference>
<keyword evidence="7 11" id="KW-0460">Magnesium</keyword>
<dbReference type="Gene3D" id="2.40.50.140">
    <property type="entry name" value="Nucleic acid-binding proteins"/>
    <property type="match status" value="1"/>
</dbReference>
<dbReference type="SUPFAM" id="SSF56037">
    <property type="entry name" value="PheT/TilS domain"/>
    <property type="match status" value="1"/>
</dbReference>
<comment type="subcellular location">
    <subcellularLocation>
        <location evidence="11">Cytoplasm</location>
    </subcellularLocation>
</comment>
<dbReference type="Pfam" id="PF03484">
    <property type="entry name" value="B5"/>
    <property type="match status" value="1"/>
</dbReference>
<keyword evidence="6 11" id="KW-0067">ATP-binding</keyword>
<feature type="domain" description="FDX-ACB" evidence="12">
    <location>
        <begin position="689"/>
        <end position="785"/>
    </location>
</feature>
<dbReference type="InterPro" id="IPR012340">
    <property type="entry name" value="NA-bd_OB-fold"/>
</dbReference>
<evidence type="ECO:0000256" key="5">
    <source>
        <dbReference type="ARBA" id="ARBA00022741"/>
    </source>
</evidence>
<dbReference type="PANTHER" id="PTHR10947">
    <property type="entry name" value="PHENYLALANYL-TRNA SYNTHETASE BETA CHAIN AND LEUCINE-RICH REPEAT-CONTAINING PROTEIN 47"/>
    <property type="match status" value="1"/>
</dbReference>
<dbReference type="InterPro" id="IPR009061">
    <property type="entry name" value="DNA-bd_dom_put_sf"/>
</dbReference>
<comment type="cofactor">
    <cofactor evidence="11">
        <name>Mg(2+)</name>
        <dbReference type="ChEBI" id="CHEBI:18420"/>
    </cofactor>
    <text evidence="11">Binds 2 magnesium ions per tetramer.</text>
</comment>
<keyword evidence="5 11" id="KW-0547">Nucleotide-binding</keyword>
<keyword evidence="4 11" id="KW-0479">Metal-binding</keyword>
<reference evidence="14 15" key="1">
    <citation type="submission" date="2023-03" db="EMBL/GenBank/DDBJ databases">
        <title>Novel Species.</title>
        <authorList>
            <person name="Ma S."/>
        </authorList>
    </citation>
    <scope>NUCLEOTIDE SEQUENCE [LARGE SCALE GENOMIC DNA]</scope>
    <source>
        <strain evidence="14 15">B11</strain>
    </source>
</reference>
<keyword evidence="15" id="KW-1185">Reference proteome</keyword>
<feature type="binding site" evidence="11">
    <location>
        <position position="446"/>
    </location>
    <ligand>
        <name>Mg(2+)</name>
        <dbReference type="ChEBI" id="CHEBI:18420"/>
        <note>shared with alpha subunit</note>
    </ligand>
</feature>
<dbReference type="Proteomes" id="UP001461341">
    <property type="component" value="Chromosome"/>
</dbReference>
<dbReference type="Gene3D" id="3.30.70.380">
    <property type="entry name" value="Ferrodoxin-fold anticodon-binding domain"/>
    <property type="match status" value="1"/>
</dbReference>
<feature type="binding site" evidence="11">
    <location>
        <position position="443"/>
    </location>
    <ligand>
        <name>Mg(2+)</name>
        <dbReference type="ChEBI" id="CHEBI:18420"/>
        <note>shared with alpha subunit</note>
    </ligand>
</feature>
<dbReference type="InterPro" id="IPR020825">
    <property type="entry name" value="Phe-tRNA_synthase-like_B3/B4"/>
</dbReference>
<name>A0ABZ2Y8D4_9BACT</name>
<evidence type="ECO:0000256" key="8">
    <source>
        <dbReference type="ARBA" id="ARBA00022917"/>
    </source>
</evidence>
<dbReference type="InterPro" id="IPR036690">
    <property type="entry name" value="Fdx_antiC-bd_sf"/>
</dbReference>
<dbReference type="PANTHER" id="PTHR10947:SF0">
    <property type="entry name" value="PHENYLALANINE--TRNA LIGASE BETA SUBUNIT"/>
    <property type="match status" value="1"/>
</dbReference>
<keyword evidence="8 11" id="KW-0648">Protein biosynthesis</keyword>
<organism evidence="14 15">
    <name type="scientific">Thermatribacter velox</name>
    <dbReference type="NCBI Taxonomy" id="3039681"/>
    <lineage>
        <taxon>Bacteria</taxon>
        <taxon>Pseudomonadati</taxon>
        <taxon>Atribacterota</taxon>
        <taxon>Atribacteria</taxon>
        <taxon>Atribacterales</taxon>
        <taxon>Thermatribacteraceae</taxon>
        <taxon>Thermatribacter</taxon>
    </lineage>
</organism>